<accession>E2ZBA8</accession>
<dbReference type="InterPro" id="IPR004776">
    <property type="entry name" value="Mem_transp_PIN-like"/>
</dbReference>
<evidence type="ECO:0000256" key="7">
    <source>
        <dbReference type="SAM" id="Phobius"/>
    </source>
</evidence>
<gene>
    <name evidence="8" type="ORF">HMPREF9429_00735</name>
</gene>
<feature type="transmembrane region" description="Helical" evidence="7">
    <location>
        <begin position="139"/>
        <end position="158"/>
    </location>
</feature>
<reference evidence="8 9" key="1">
    <citation type="submission" date="2010-08" db="EMBL/GenBank/DDBJ databases">
        <authorList>
            <person name="Weinstock G."/>
            <person name="Sodergren E."/>
            <person name="Clifton S."/>
            <person name="Fulton L."/>
            <person name="Fulton B."/>
            <person name="Courtney L."/>
            <person name="Fronick C."/>
            <person name="Harrison M."/>
            <person name="Strong C."/>
            <person name="Farmer C."/>
            <person name="Delahaunty K."/>
            <person name="Markovic C."/>
            <person name="Hall O."/>
            <person name="Minx P."/>
            <person name="Tomlinson C."/>
            <person name="Mitreva M."/>
            <person name="Hou S."/>
            <person name="Chen J."/>
            <person name="Wollam A."/>
            <person name="Pepin K.H."/>
            <person name="Johnson M."/>
            <person name="Bhonagiri V."/>
            <person name="Zhang X."/>
            <person name="Suruliraj S."/>
            <person name="Warren W."/>
            <person name="Chinwalla A."/>
            <person name="Mardis E.R."/>
            <person name="Wilson R.K."/>
        </authorList>
    </citation>
    <scope>NUCLEOTIDE SEQUENCE [LARGE SCALE GENOMIC DNA]</scope>
    <source>
        <strain evidence="8 9">F0359</strain>
    </source>
</reference>
<keyword evidence="5 7" id="KW-1133">Transmembrane helix</keyword>
<feature type="transmembrane region" description="Helical" evidence="7">
    <location>
        <begin position="266"/>
        <end position="288"/>
    </location>
</feature>
<keyword evidence="3" id="KW-1003">Cell membrane</keyword>
<dbReference type="PANTHER" id="PTHR36838:SF1">
    <property type="entry name" value="SLR1864 PROTEIN"/>
    <property type="match status" value="1"/>
</dbReference>
<keyword evidence="4 7" id="KW-0812">Transmembrane</keyword>
<evidence type="ECO:0000256" key="2">
    <source>
        <dbReference type="ARBA" id="ARBA00022448"/>
    </source>
</evidence>
<protein>
    <submittedName>
        <fullName evidence="8">Transporter, auxin efflux carrier (AEC) family protein</fullName>
    </submittedName>
</protein>
<organism evidence="8 9">
    <name type="scientific">Megasphaera micronuciformis F0359</name>
    <dbReference type="NCBI Taxonomy" id="706434"/>
    <lineage>
        <taxon>Bacteria</taxon>
        <taxon>Bacillati</taxon>
        <taxon>Bacillota</taxon>
        <taxon>Negativicutes</taxon>
        <taxon>Veillonellales</taxon>
        <taxon>Veillonellaceae</taxon>
        <taxon>Megasphaera</taxon>
    </lineage>
</organism>
<comment type="caution">
    <text evidence="8">The sequence shown here is derived from an EMBL/GenBank/DDBJ whole genome shotgun (WGS) entry which is preliminary data.</text>
</comment>
<keyword evidence="9" id="KW-1185">Reference proteome</keyword>
<feature type="transmembrane region" description="Helical" evidence="7">
    <location>
        <begin position="100"/>
        <end position="119"/>
    </location>
</feature>
<feature type="transmembrane region" description="Helical" evidence="7">
    <location>
        <begin position="170"/>
        <end position="190"/>
    </location>
</feature>
<evidence type="ECO:0000256" key="1">
    <source>
        <dbReference type="ARBA" id="ARBA00004141"/>
    </source>
</evidence>
<comment type="subcellular location">
    <subcellularLocation>
        <location evidence="1">Membrane</location>
        <topology evidence="1">Multi-pass membrane protein</topology>
    </subcellularLocation>
</comment>
<evidence type="ECO:0000256" key="5">
    <source>
        <dbReference type="ARBA" id="ARBA00022989"/>
    </source>
</evidence>
<evidence type="ECO:0000256" key="3">
    <source>
        <dbReference type="ARBA" id="ARBA00022475"/>
    </source>
</evidence>
<name>E2ZBA8_9FIRM</name>
<evidence type="ECO:0000313" key="8">
    <source>
        <dbReference type="EMBL" id="EFQ04434.1"/>
    </source>
</evidence>
<sequence>MVFLFIIEHTMLPIFGLTALGFLLDKKLHLDVRTLSKFLMYIVIPSFIFTSIYTTDFPATSVPIILTVLFFLILSALIAEGVGKARGYDAGMIRACRNALMFNNTGNLGVSLILLIFSHPPFLVDGQPVYLAEAMVVQLVIYVIQSVFLNTLGLYQAARGNLTVHDTLSVIFRMPMVYMISAALICRWAEIDATQFFFWPVLDMAGHALLPVAMITVGIQLSQSGIGRFNTDVCIAGVIKLIFLPILGLCTVYAANWMAPGTFSAVGSMVFLVYCSIPTAVNTAFFAMEFNNNGDYALQTVMNTTAFSAFTIPIVVYLGHLLFV</sequence>
<dbReference type="Pfam" id="PF03547">
    <property type="entry name" value="Mem_trans"/>
    <property type="match status" value="2"/>
</dbReference>
<dbReference type="AlphaFoldDB" id="E2ZBA8"/>
<dbReference type="RefSeq" id="WP_006941666.1">
    <property type="nucleotide sequence ID" value="NZ_GL538194.1"/>
</dbReference>
<keyword evidence="2" id="KW-0813">Transport</keyword>
<evidence type="ECO:0000256" key="4">
    <source>
        <dbReference type="ARBA" id="ARBA00022692"/>
    </source>
</evidence>
<dbReference type="PANTHER" id="PTHR36838">
    <property type="entry name" value="AUXIN EFFLUX CARRIER FAMILY PROTEIN"/>
    <property type="match status" value="1"/>
</dbReference>
<dbReference type="Proteomes" id="UP000003195">
    <property type="component" value="Unassembled WGS sequence"/>
</dbReference>
<feature type="transmembrane region" description="Helical" evidence="7">
    <location>
        <begin position="36"/>
        <end position="54"/>
    </location>
</feature>
<feature type="transmembrane region" description="Helical" evidence="7">
    <location>
        <begin position="6"/>
        <end position="24"/>
    </location>
</feature>
<evidence type="ECO:0000256" key="6">
    <source>
        <dbReference type="ARBA" id="ARBA00023136"/>
    </source>
</evidence>
<keyword evidence="6 7" id="KW-0472">Membrane</keyword>
<dbReference type="GO" id="GO:0016020">
    <property type="term" value="C:membrane"/>
    <property type="evidence" value="ECO:0007669"/>
    <property type="project" value="UniProtKB-SubCell"/>
</dbReference>
<feature type="transmembrane region" description="Helical" evidence="7">
    <location>
        <begin position="233"/>
        <end position="254"/>
    </location>
</feature>
<dbReference type="GO" id="GO:0055085">
    <property type="term" value="P:transmembrane transport"/>
    <property type="evidence" value="ECO:0007669"/>
    <property type="project" value="InterPro"/>
</dbReference>
<dbReference type="HOGENOM" id="CLU_056175_4_0_9"/>
<proteinExistence type="predicted"/>
<feature type="transmembrane region" description="Helical" evidence="7">
    <location>
        <begin position="300"/>
        <end position="323"/>
    </location>
</feature>
<feature type="transmembrane region" description="Helical" evidence="7">
    <location>
        <begin position="196"/>
        <end position="221"/>
    </location>
</feature>
<dbReference type="EMBL" id="AECS01000021">
    <property type="protein sequence ID" value="EFQ04434.1"/>
    <property type="molecule type" value="Genomic_DNA"/>
</dbReference>
<dbReference type="eggNOG" id="COG0679">
    <property type="taxonomic scope" value="Bacteria"/>
</dbReference>
<dbReference type="OrthoDB" id="527159at2"/>
<dbReference type="STRING" id="706434.HMPREF9429_00735"/>
<evidence type="ECO:0000313" key="9">
    <source>
        <dbReference type="Proteomes" id="UP000003195"/>
    </source>
</evidence>
<feature type="transmembrane region" description="Helical" evidence="7">
    <location>
        <begin position="60"/>
        <end position="79"/>
    </location>
</feature>